<feature type="region of interest" description="Disordered" evidence="1">
    <location>
        <begin position="125"/>
        <end position="156"/>
    </location>
</feature>
<protein>
    <submittedName>
        <fullName evidence="2">Uncharacterized protein</fullName>
    </submittedName>
</protein>
<organism evidence="2 3">
    <name type="scientific">Amanita muscaria (strain Koide BX008)</name>
    <dbReference type="NCBI Taxonomy" id="946122"/>
    <lineage>
        <taxon>Eukaryota</taxon>
        <taxon>Fungi</taxon>
        <taxon>Dikarya</taxon>
        <taxon>Basidiomycota</taxon>
        <taxon>Agaricomycotina</taxon>
        <taxon>Agaricomycetes</taxon>
        <taxon>Agaricomycetidae</taxon>
        <taxon>Agaricales</taxon>
        <taxon>Pluteineae</taxon>
        <taxon>Amanitaceae</taxon>
        <taxon>Amanita</taxon>
    </lineage>
</organism>
<evidence type="ECO:0000313" key="2">
    <source>
        <dbReference type="EMBL" id="KIL54835.1"/>
    </source>
</evidence>
<dbReference type="InParanoid" id="A0A0C2RWZ4"/>
<dbReference type="STRING" id="946122.A0A0C2RWZ4"/>
<dbReference type="Proteomes" id="UP000054549">
    <property type="component" value="Unassembled WGS sequence"/>
</dbReference>
<keyword evidence="3" id="KW-1185">Reference proteome</keyword>
<accession>A0A0C2RWZ4</accession>
<gene>
    <name evidence="2" type="ORF">M378DRAFT_91827</name>
</gene>
<dbReference type="OrthoDB" id="3227833at2759"/>
<name>A0A0C2RWZ4_AMAMK</name>
<proteinExistence type="predicted"/>
<feature type="compositionally biased region" description="Acidic residues" evidence="1">
    <location>
        <begin position="131"/>
        <end position="151"/>
    </location>
</feature>
<dbReference type="HOGENOM" id="CLU_904778_0_0_1"/>
<reference evidence="2 3" key="1">
    <citation type="submission" date="2014-04" db="EMBL/GenBank/DDBJ databases">
        <title>Evolutionary Origins and Diversification of the Mycorrhizal Mutualists.</title>
        <authorList>
            <consortium name="DOE Joint Genome Institute"/>
            <consortium name="Mycorrhizal Genomics Consortium"/>
            <person name="Kohler A."/>
            <person name="Kuo A."/>
            <person name="Nagy L.G."/>
            <person name="Floudas D."/>
            <person name="Copeland A."/>
            <person name="Barry K.W."/>
            <person name="Cichocki N."/>
            <person name="Veneault-Fourrey C."/>
            <person name="LaButti K."/>
            <person name="Lindquist E.A."/>
            <person name="Lipzen A."/>
            <person name="Lundell T."/>
            <person name="Morin E."/>
            <person name="Murat C."/>
            <person name="Riley R."/>
            <person name="Ohm R."/>
            <person name="Sun H."/>
            <person name="Tunlid A."/>
            <person name="Henrissat B."/>
            <person name="Grigoriev I.V."/>
            <person name="Hibbett D.S."/>
            <person name="Martin F."/>
        </authorList>
    </citation>
    <scope>NUCLEOTIDE SEQUENCE [LARGE SCALE GENOMIC DNA]</scope>
    <source>
        <strain evidence="2 3">Koide BX008</strain>
    </source>
</reference>
<sequence length="360" mass="40376">MLIFNSHSLSLQPATRPSQYPLTVLWNFEDIPSDAQSKHDQNNPSRPKMKHVIRHEDGTKISRSEWNALRGSGKYMRTQTDFMHDYPALWQETVKNLEAQQPLLALCTNHWKADHLLAYIMRSSKKRKDGEEDDDDDNDDNDDNDDDDDDDNGLKVGNAAQTVKQNIPLGTQAFMNAPINQGMTGSNHIDVSFIVVDPSIESLKMFFRTDYSHIAAGSKLMDAFELNPTFGNNEMSEDVKGFLCRLETADPNDPSIDDDEKGLAWGHCQFTANPVPWRSVFASWGSIGKPANACLVIAAAMRTCSVARHVYYQGSEASEASFTADAYLQELTELILEVWISADGVCNHLFRHVLTELISC</sequence>
<dbReference type="EMBL" id="KN818619">
    <property type="protein sequence ID" value="KIL54835.1"/>
    <property type="molecule type" value="Genomic_DNA"/>
</dbReference>
<dbReference type="AlphaFoldDB" id="A0A0C2RWZ4"/>
<evidence type="ECO:0000313" key="3">
    <source>
        <dbReference type="Proteomes" id="UP000054549"/>
    </source>
</evidence>
<evidence type="ECO:0000256" key="1">
    <source>
        <dbReference type="SAM" id="MobiDB-lite"/>
    </source>
</evidence>